<dbReference type="InterPro" id="IPR002525">
    <property type="entry name" value="Transp_IS110-like_N"/>
</dbReference>
<evidence type="ECO:0000313" key="13">
    <source>
        <dbReference type="Proteomes" id="UP000183868"/>
    </source>
</evidence>
<dbReference type="Proteomes" id="UP000183868">
    <property type="component" value="Chromosome"/>
</dbReference>
<feature type="domain" description="Transposase IS116/IS110/IS902 C-terminal" evidence="2">
    <location>
        <begin position="285"/>
        <end position="360"/>
    </location>
</feature>
<dbReference type="Pfam" id="PF02371">
    <property type="entry name" value="Transposase_20"/>
    <property type="match status" value="1"/>
</dbReference>
<dbReference type="InterPro" id="IPR047650">
    <property type="entry name" value="Transpos_IS110"/>
</dbReference>
<evidence type="ECO:0000313" key="9">
    <source>
        <dbReference type="EMBL" id="EHO39718.1"/>
    </source>
</evidence>
<evidence type="ECO:0000313" key="6">
    <source>
        <dbReference type="EMBL" id="APF19370.1"/>
    </source>
</evidence>
<dbReference type="EMBL" id="CP018099">
    <property type="protein sequence ID" value="APF18559.1"/>
    <property type="molecule type" value="Genomic_DNA"/>
</dbReference>
<feature type="domain" description="Transposase IS110-like N-terminal" evidence="1">
    <location>
        <begin position="19"/>
        <end position="177"/>
    </location>
</feature>
<dbReference type="GO" id="GO:0004803">
    <property type="term" value="F:transposase activity"/>
    <property type="evidence" value="ECO:0007669"/>
    <property type="project" value="InterPro"/>
</dbReference>
<dbReference type="EMBL" id="CM001402">
    <property type="protein sequence ID" value="EHO42369.1"/>
    <property type="molecule type" value="Genomic_DNA"/>
</dbReference>
<dbReference type="GO" id="GO:0003677">
    <property type="term" value="F:DNA binding"/>
    <property type="evidence" value="ECO:0007669"/>
    <property type="project" value="InterPro"/>
</dbReference>
<dbReference type="EMBL" id="CP018099">
    <property type="protein sequence ID" value="APF19594.1"/>
    <property type="molecule type" value="Genomic_DNA"/>
</dbReference>
<dbReference type="KEGG" id="caby:Cabys_2621"/>
<accession>H1XU90</accession>
<dbReference type="HOGENOM" id="CLU_036902_4_4_0"/>
<dbReference type="InterPro" id="IPR003346">
    <property type="entry name" value="Transposase_20"/>
</dbReference>
<dbReference type="EMBL" id="CP018099">
    <property type="protein sequence ID" value="APF19370.1"/>
    <property type="molecule type" value="Genomic_DNA"/>
</dbReference>
<dbReference type="EMBL" id="CP018099">
    <property type="protein sequence ID" value="APF20591.1"/>
    <property type="molecule type" value="Genomic_DNA"/>
</dbReference>
<dbReference type="eggNOG" id="COG3547">
    <property type="taxonomic scope" value="Bacteria"/>
</dbReference>
<dbReference type="STRING" id="880073.Cabys_1609"/>
<dbReference type="AlphaFoldDB" id="H1XU90"/>
<evidence type="ECO:0000313" key="11">
    <source>
        <dbReference type="EMBL" id="EHO42369.1"/>
    </source>
</evidence>
<dbReference type="EMBL" id="CP018099">
    <property type="protein sequence ID" value="APF17480.1"/>
    <property type="molecule type" value="Genomic_DNA"/>
</dbReference>
<organism evidence="10 12">
    <name type="scientific">Caldithrix abyssi DSM 13497</name>
    <dbReference type="NCBI Taxonomy" id="880073"/>
    <lineage>
        <taxon>Bacteria</taxon>
        <taxon>Pseudomonadati</taxon>
        <taxon>Calditrichota</taxon>
        <taxon>Calditrichia</taxon>
        <taxon>Calditrichales</taxon>
        <taxon>Calditrichaceae</taxon>
        <taxon>Caldithrix</taxon>
    </lineage>
</organism>
<dbReference type="PANTHER" id="PTHR33055">
    <property type="entry name" value="TRANSPOSASE FOR INSERTION SEQUENCE ELEMENT IS1111A"/>
    <property type="match status" value="1"/>
</dbReference>
<dbReference type="PaxDb" id="880073-Calab_0064"/>
<evidence type="ECO:0000313" key="8">
    <source>
        <dbReference type="EMBL" id="APF20591.1"/>
    </source>
</evidence>
<dbReference type="RefSeq" id="WP_006926587.1">
    <property type="nucleotide sequence ID" value="NZ_CM001402.1"/>
</dbReference>
<protein>
    <submittedName>
        <fullName evidence="3 10">Transposase</fullName>
    </submittedName>
</protein>
<dbReference type="NCBIfam" id="NF033542">
    <property type="entry name" value="transpos_IS110"/>
    <property type="match status" value="1"/>
</dbReference>
<dbReference type="PANTHER" id="PTHR33055:SF13">
    <property type="entry name" value="TRANSPOSASE"/>
    <property type="match status" value="1"/>
</dbReference>
<reference evidence="10 12" key="1">
    <citation type="submission" date="2011-09" db="EMBL/GenBank/DDBJ databases">
        <title>The permanent draft genome of Caldithrix abyssi DSM 13497.</title>
        <authorList>
            <consortium name="US DOE Joint Genome Institute (JGI-PGF)"/>
            <person name="Lucas S."/>
            <person name="Han J."/>
            <person name="Lapidus A."/>
            <person name="Bruce D."/>
            <person name="Goodwin L."/>
            <person name="Pitluck S."/>
            <person name="Peters L."/>
            <person name="Kyrpides N."/>
            <person name="Mavromatis K."/>
            <person name="Ivanova N."/>
            <person name="Mikhailova N."/>
            <person name="Chertkov O."/>
            <person name="Detter J.C."/>
            <person name="Tapia R."/>
            <person name="Han C."/>
            <person name="Land M."/>
            <person name="Hauser L."/>
            <person name="Markowitz V."/>
            <person name="Cheng J.-F."/>
            <person name="Hugenholtz P."/>
            <person name="Woyke T."/>
            <person name="Wu D."/>
            <person name="Spring S."/>
            <person name="Brambilla E."/>
            <person name="Klenk H.-P."/>
            <person name="Eisen J.A."/>
        </authorList>
    </citation>
    <scope>NUCLEOTIDE SEQUENCE [LARGE SCALE GENOMIC DNA]</scope>
    <source>
        <strain evidence="10 12">DSM 13497</strain>
    </source>
</reference>
<dbReference type="EMBL" id="CP018099">
    <property type="protein sequence ID" value="APF18358.1"/>
    <property type="molecule type" value="Genomic_DNA"/>
</dbReference>
<dbReference type="EMBL" id="CM001402">
    <property type="protein sequence ID" value="EHO41580.1"/>
    <property type="molecule type" value="Genomic_DNA"/>
</dbReference>
<evidence type="ECO:0000259" key="2">
    <source>
        <dbReference type="Pfam" id="PF02371"/>
    </source>
</evidence>
<dbReference type="OrthoDB" id="9790935at2"/>
<sequence>MGKINKKERKFNEETLLVTVDIGKKFNYGYARTKDGQELEVFKFFNTGKGFEYFLKKVESFRAKTGLKNCLFGLESTGSYGLALIHYLHRRGYEIVQINPMHTKRLKELTDNSPNKTDKKDPKVIADIIELNKYLTVIIPEGIFAELRELVHLREKILEDLRRSYNRIEGQLFKIFPEFSQVMRDLTTKTSRYLLAHYTLPQFILDLGLTKLTELIKSVSKNRLGEEKALALYEAAKMSGGIKEGTRSIVMEIKIHLDQIDRLESYQKSLKDEIENYLKEVPYSRNILSIKGIGPIIAAILIGELGDIRRYKSYRELEKIAGLNLYEVSSGQHKGKHHISKRGRSLLRKALFYIAINASRGILQEVYQVHKEKGMASAKALTALSRKILAIIFALVRDDSFYIEGYKKSNKAA</sequence>
<dbReference type="Pfam" id="PF01548">
    <property type="entry name" value="DEDD_Tnp_IS110"/>
    <property type="match status" value="1"/>
</dbReference>
<name>H1XU90_CALAY</name>
<evidence type="ECO:0000313" key="5">
    <source>
        <dbReference type="EMBL" id="APF18559.1"/>
    </source>
</evidence>
<evidence type="ECO:0000313" key="7">
    <source>
        <dbReference type="EMBL" id="APF19594.1"/>
    </source>
</evidence>
<reference evidence="3 13" key="2">
    <citation type="submission" date="2016-11" db="EMBL/GenBank/DDBJ databases">
        <title>Genomic analysis of Caldithrix abyssi and proposal of a novel bacterial phylum Caldithrichaeota.</title>
        <authorList>
            <person name="Kublanov I."/>
            <person name="Sigalova O."/>
            <person name="Gavrilov S."/>
            <person name="Lebedinsky A."/>
            <person name="Ivanova N."/>
            <person name="Daum C."/>
            <person name="Reddy T."/>
            <person name="Klenk H.P."/>
            <person name="Goker M."/>
            <person name="Reva O."/>
            <person name="Miroshnichenko M."/>
            <person name="Kyprides N."/>
            <person name="Woyke T."/>
            <person name="Gelfand M."/>
        </authorList>
    </citation>
    <scope>NUCLEOTIDE SEQUENCE [LARGE SCALE GENOMIC DNA]</scope>
    <source>
        <strain evidence="3 13">LF13</strain>
    </source>
</reference>
<evidence type="ECO:0000313" key="4">
    <source>
        <dbReference type="EMBL" id="APF18358.1"/>
    </source>
</evidence>
<evidence type="ECO:0000313" key="3">
    <source>
        <dbReference type="EMBL" id="APF17480.1"/>
    </source>
</evidence>
<dbReference type="KEGG" id="caby:Cabys_2846"/>
<evidence type="ECO:0000313" key="10">
    <source>
        <dbReference type="EMBL" id="EHO41580.1"/>
    </source>
</evidence>
<dbReference type="GO" id="GO:0006313">
    <property type="term" value="P:DNA transposition"/>
    <property type="evidence" value="ECO:0007669"/>
    <property type="project" value="InterPro"/>
</dbReference>
<gene>
    <name evidence="4" type="ORF">Cabys_1609</name>
    <name evidence="5" type="ORF">Cabys_1810</name>
    <name evidence="6" type="ORF">Cabys_2621</name>
    <name evidence="7" type="ORF">Cabys_2846</name>
    <name evidence="8" type="ORF">Cabys_3846</name>
    <name evidence="3" type="ORF">Cabys_729</name>
    <name evidence="9" type="ORF">Calab_0064</name>
    <name evidence="10" type="ORF">Calab_1966</name>
    <name evidence="11" type="ORF">Calab_2761</name>
</gene>
<dbReference type="KEGG" id="caby:Cabys_729"/>
<evidence type="ECO:0000313" key="12">
    <source>
        <dbReference type="Proteomes" id="UP000004671"/>
    </source>
</evidence>
<dbReference type="KEGG" id="caby:Cabys_3846"/>
<dbReference type="EMBL" id="CM001402">
    <property type="protein sequence ID" value="EHO39718.1"/>
    <property type="molecule type" value="Genomic_DNA"/>
</dbReference>
<dbReference type="KEGG" id="caby:Cabys_1609"/>
<dbReference type="InParanoid" id="H1XU90"/>
<proteinExistence type="predicted"/>
<keyword evidence="12" id="KW-1185">Reference proteome</keyword>
<dbReference type="Proteomes" id="UP000004671">
    <property type="component" value="Chromosome"/>
</dbReference>
<dbReference type="KEGG" id="caby:Cabys_1810"/>
<evidence type="ECO:0000259" key="1">
    <source>
        <dbReference type="Pfam" id="PF01548"/>
    </source>
</evidence>